<reference evidence="3" key="1">
    <citation type="journal article" date="2019" name="Int. J. Syst. Evol. Microbiol.">
        <title>The Global Catalogue of Microorganisms (GCM) 10K type strain sequencing project: providing services to taxonomists for standard genome sequencing and annotation.</title>
        <authorList>
            <consortium name="The Broad Institute Genomics Platform"/>
            <consortium name="The Broad Institute Genome Sequencing Center for Infectious Disease"/>
            <person name="Wu L."/>
            <person name="Ma J."/>
        </authorList>
    </citation>
    <scope>NUCLEOTIDE SEQUENCE [LARGE SCALE GENOMIC DNA]</scope>
    <source>
        <strain evidence="3">JCM 1490</strain>
    </source>
</reference>
<evidence type="ECO:0000256" key="1">
    <source>
        <dbReference type="SAM" id="MobiDB-lite"/>
    </source>
</evidence>
<dbReference type="Proteomes" id="UP001596455">
    <property type="component" value="Unassembled WGS sequence"/>
</dbReference>
<organism evidence="2 3">
    <name type="scientific">Georgenia alba</name>
    <dbReference type="NCBI Taxonomy" id="2233858"/>
    <lineage>
        <taxon>Bacteria</taxon>
        <taxon>Bacillati</taxon>
        <taxon>Actinomycetota</taxon>
        <taxon>Actinomycetes</taxon>
        <taxon>Micrococcales</taxon>
        <taxon>Bogoriellaceae</taxon>
        <taxon>Georgenia</taxon>
    </lineage>
</organism>
<keyword evidence="3" id="KW-1185">Reference proteome</keyword>
<dbReference type="RefSeq" id="WP_382395017.1">
    <property type="nucleotide sequence ID" value="NZ_JBHTCQ010000002.1"/>
</dbReference>
<evidence type="ECO:0000313" key="3">
    <source>
        <dbReference type="Proteomes" id="UP001596455"/>
    </source>
</evidence>
<gene>
    <name evidence="2" type="ORF">ACFQQL_13010</name>
</gene>
<comment type="caution">
    <text evidence="2">The sequence shown here is derived from an EMBL/GenBank/DDBJ whole genome shotgun (WGS) entry which is preliminary data.</text>
</comment>
<accession>A0ABW2QAG1</accession>
<dbReference type="EMBL" id="JBHTCQ010000002">
    <property type="protein sequence ID" value="MFC7406034.1"/>
    <property type="molecule type" value="Genomic_DNA"/>
</dbReference>
<sequence>MSEQDEYYYDLGSGQVVRGKARGWTNRMGPYPTAEEAARAMEHAKERNEEWNAENQSWDEER</sequence>
<evidence type="ECO:0000313" key="2">
    <source>
        <dbReference type="EMBL" id="MFC7406034.1"/>
    </source>
</evidence>
<protein>
    <submittedName>
        <fullName evidence="2">SPOR domain-containing protein</fullName>
    </submittedName>
</protein>
<proteinExistence type="predicted"/>
<name>A0ABW2QAG1_9MICO</name>
<feature type="region of interest" description="Disordered" evidence="1">
    <location>
        <begin position="43"/>
        <end position="62"/>
    </location>
</feature>